<evidence type="ECO:0000259" key="1">
    <source>
        <dbReference type="Pfam" id="PF01966"/>
    </source>
</evidence>
<protein>
    <submittedName>
        <fullName evidence="2">Metal-dependent phosphohydrolase</fullName>
    </submittedName>
</protein>
<dbReference type="RefSeq" id="WP_163790315.1">
    <property type="nucleotide sequence ID" value="NZ_AP022587.1"/>
</dbReference>
<dbReference type="AlphaFoldDB" id="A0A7I7Q7D5"/>
<name>A0A7I7Q7D5_9MYCO</name>
<dbReference type="InterPro" id="IPR006674">
    <property type="entry name" value="HD_domain"/>
</dbReference>
<dbReference type="SUPFAM" id="SSF109604">
    <property type="entry name" value="HD-domain/PDEase-like"/>
    <property type="match status" value="1"/>
</dbReference>
<dbReference type="PANTHER" id="PTHR35569">
    <property type="entry name" value="CYANAMIDE HYDRATASE DDI2-RELATED"/>
    <property type="match status" value="1"/>
</dbReference>
<gene>
    <name evidence="2" type="ORF">MSTO_24650</name>
</gene>
<dbReference type="EMBL" id="AP022587">
    <property type="protein sequence ID" value="BBY22260.1"/>
    <property type="molecule type" value="Genomic_DNA"/>
</dbReference>
<dbReference type="Proteomes" id="UP000467130">
    <property type="component" value="Chromosome"/>
</dbReference>
<proteinExistence type="predicted"/>
<dbReference type="GO" id="GO:0016787">
    <property type="term" value="F:hydrolase activity"/>
    <property type="evidence" value="ECO:0007669"/>
    <property type="project" value="UniProtKB-KW"/>
</dbReference>
<organism evidence="2 3">
    <name type="scientific">Mycobacterium stomatepiae</name>
    <dbReference type="NCBI Taxonomy" id="470076"/>
    <lineage>
        <taxon>Bacteria</taxon>
        <taxon>Bacillati</taxon>
        <taxon>Actinomycetota</taxon>
        <taxon>Actinomycetes</taxon>
        <taxon>Mycobacteriales</taxon>
        <taxon>Mycobacteriaceae</taxon>
        <taxon>Mycobacterium</taxon>
        <taxon>Mycobacterium simiae complex</taxon>
    </lineage>
</organism>
<dbReference type="CDD" id="cd00077">
    <property type="entry name" value="HDc"/>
    <property type="match status" value="1"/>
</dbReference>
<keyword evidence="2" id="KW-0378">Hydrolase</keyword>
<dbReference type="PANTHER" id="PTHR35569:SF1">
    <property type="entry name" value="CYANAMIDE HYDRATASE DDI2-RELATED"/>
    <property type="match status" value="1"/>
</dbReference>
<reference evidence="2 3" key="1">
    <citation type="journal article" date="2019" name="Emerg. Microbes Infect.">
        <title>Comprehensive subspecies identification of 175 nontuberculous mycobacteria species based on 7547 genomic profiles.</title>
        <authorList>
            <person name="Matsumoto Y."/>
            <person name="Kinjo T."/>
            <person name="Motooka D."/>
            <person name="Nabeya D."/>
            <person name="Jung N."/>
            <person name="Uechi K."/>
            <person name="Horii T."/>
            <person name="Iida T."/>
            <person name="Fujita J."/>
            <person name="Nakamura S."/>
        </authorList>
    </citation>
    <scope>NUCLEOTIDE SEQUENCE [LARGE SCALE GENOMIC DNA]</scope>
    <source>
        <strain evidence="2 3">JCM 17783</strain>
    </source>
</reference>
<dbReference type="KEGG" id="msto:MSTO_24650"/>
<sequence>MAIQSMQTIAAIVIPDTELVREATEFIRGAEEDVLYHHSRRVFLFGALHGRRLGLQPDPELLYIAAMFHDLGLATRYRASTQRFEIDGADAARDFLLEHGVGQADADKVWLGIALHTTPEVPARLDPETALLAAGVKTDVVGVGREQLTAEDIAAVTVAHPRPDFKNRILAAFNDGMKHRPATTFGTMNDDVLAFFDPTFERGNMVDLILNNTLPE</sequence>
<accession>A0A7I7Q7D5</accession>
<feature type="domain" description="HD" evidence="1">
    <location>
        <begin position="36"/>
        <end position="128"/>
    </location>
</feature>
<keyword evidence="3" id="KW-1185">Reference proteome</keyword>
<dbReference type="Pfam" id="PF01966">
    <property type="entry name" value="HD"/>
    <property type="match status" value="1"/>
</dbReference>
<evidence type="ECO:0000313" key="2">
    <source>
        <dbReference type="EMBL" id="BBY22260.1"/>
    </source>
</evidence>
<dbReference type="Gene3D" id="1.10.3210.10">
    <property type="entry name" value="Hypothetical protein af1432"/>
    <property type="match status" value="1"/>
</dbReference>
<dbReference type="InterPro" id="IPR003607">
    <property type="entry name" value="HD/PDEase_dom"/>
</dbReference>
<evidence type="ECO:0000313" key="3">
    <source>
        <dbReference type="Proteomes" id="UP000467130"/>
    </source>
</evidence>